<evidence type="ECO:0000313" key="3">
    <source>
        <dbReference type="EMBL" id="RVX15362.1"/>
    </source>
</evidence>
<comment type="caution">
    <text evidence="3">The sequence shown here is derived from an EMBL/GenBank/DDBJ whole genome shotgun (WGS) entry which is preliminary data.</text>
</comment>
<dbReference type="Proteomes" id="UP000288805">
    <property type="component" value="Unassembled WGS sequence"/>
</dbReference>
<dbReference type="EMBL" id="QGNW01000018">
    <property type="protein sequence ID" value="RVX15362.1"/>
    <property type="molecule type" value="Genomic_DNA"/>
</dbReference>
<keyword evidence="1" id="KW-0732">Signal</keyword>
<dbReference type="AlphaFoldDB" id="A0A438K2C3"/>
<reference evidence="3 4" key="1">
    <citation type="journal article" date="2018" name="PLoS Genet.">
        <title>Population sequencing reveals clonal diversity and ancestral inbreeding in the grapevine cultivar Chardonnay.</title>
        <authorList>
            <person name="Roach M.J."/>
            <person name="Johnson D.L."/>
            <person name="Bohlmann J."/>
            <person name="van Vuuren H.J."/>
            <person name="Jones S.J."/>
            <person name="Pretorius I.S."/>
            <person name="Schmidt S.A."/>
            <person name="Borneman A.R."/>
        </authorList>
    </citation>
    <scope>NUCLEOTIDE SEQUENCE [LARGE SCALE GENOMIC DNA]</scope>
    <source>
        <strain evidence="4">cv. Chardonnay</strain>
        <strain evidence="3">I10V1</strain>
        <tissue evidence="3">Leaf</tissue>
    </source>
</reference>
<name>A0A438K2C3_VITVI</name>
<dbReference type="EMBL" id="QGNW01001195">
    <property type="protein sequence ID" value="RVW50532.1"/>
    <property type="molecule type" value="Genomic_DNA"/>
</dbReference>
<gene>
    <name evidence="3" type="ORF">CK203_009114</name>
    <name evidence="2" type="ORF">CK203_074510</name>
</gene>
<organism evidence="3 4">
    <name type="scientific">Vitis vinifera</name>
    <name type="common">Grape</name>
    <dbReference type="NCBI Taxonomy" id="29760"/>
    <lineage>
        <taxon>Eukaryota</taxon>
        <taxon>Viridiplantae</taxon>
        <taxon>Streptophyta</taxon>
        <taxon>Embryophyta</taxon>
        <taxon>Tracheophyta</taxon>
        <taxon>Spermatophyta</taxon>
        <taxon>Magnoliopsida</taxon>
        <taxon>eudicotyledons</taxon>
        <taxon>Gunneridae</taxon>
        <taxon>Pentapetalae</taxon>
        <taxon>rosids</taxon>
        <taxon>Vitales</taxon>
        <taxon>Vitaceae</taxon>
        <taxon>Viteae</taxon>
        <taxon>Vitis</taxon>
    </lineage>
</organism>
<evidence type="ECO:0000313" key="4">
    <source>
        <dbReference type="Proteomes" id="UP000288805"/>
    </source>
</evidence>
<proteinExistence type="predicted"/>
<accession>A0A438K2C3</accession>
<evidence type="ECO:0000313" key="2">
    <source>
        <dbReference type="EMBL" id="RVW50532.1"/>
    </source>
</evidence>
<sequence length="111" mass="12709">MGLHLLALAKLKLLSSSHSCSPLVANLVWPFLIKLSYSFRFVHGAYADVIHASRLFFFQLRQITFDPQQDDLGNGTRLERAIRLVHRRLTRSSRSQMDDEDSLHTLSMLAL</sequence>
<feature type="chain" id="PRO_5038305420" evidence="1">
    <location>
        <begin position="20"/>
        <end position="111"/>
    </location>
</feature>
<dbReference type="PANTHER" id="PTHR38925:SF1">
    <property type="entry name" value="PROTEIN, PUTATIVE-RELATED"/>
    <property type="match status" value="1"/>
</dbReference>
<feature type="signal peptide" evidence="1">
    <location>
        <begin position="1"/>
        <end position="19"/>
    </location>
</feature>
<protein>
    <submittedName>
        <fullName evidence="3">Uncharacterized protein</fullName>
    </submittedName>
</protein>
<evidence type="ECO:0000256" key="1">
    <source>
        <dbReference type="SAM" id="SignalP"/>
    </source>
</evidence>
<dbReference type="PANTHER" id="PTHR38925">
    <property type="entry name" value="PROTEIN, PUTATIVE-RELATED"/>
    <property type="match status" value="1"/>
</dbReference>